<gene>
    <name evidence="2" type="ORF">OJF2_19780</name>
</gene>
<feature type="region of interest" description="Disordered" evidence="1">
    <location>
        <begin position="1"/>
        <end position="56"/>
    </location>
</feature>
<reference evidence="2 3" key="1">
    <citation type="submission" date="2019-08" db="EMBL/GenBank/DDBJ databases">
        <title>Deep-cultivation of Planctomycetes and their phenomic and genomic characterization uncovers novel biology.</title>
        <authorList>
            <person name="Wiegand S."/>
            <person name="Jogler M."/>
            <person name="Boedeker C."/>
            <person name="Pinto D."/>
            <person name="Vollmers J."/>
            <person name="Rivas-Marin E."/>
            <person name="Kohn T."/>
            <person name="Peeters S.H."/>
            <person name="Heuer A."/>
            <person name="Rast P."/>
            <person name="Oberbeckmann S."/>
            <person name="Bunk B."/>
            <person name="Jeske O."/>
            <person name="Meyerdierks A."/>
            <person name="Storesund J.E."/>
            <person name="Kallscheuer N."/>
            <person name="Luecker S."/>
            <person name="Lage O.M."/>
            <person name="Pohl T."/>
            <person name="Merkel B.J."/>
            <person name="Hornburger P."/>
            <person name="Mueller R.-W."/>
            <person name="Bruemmer F."/>
            <person name="Labrenz M."/>
            <person name="Spormann A.M."/>
            <person name="Op den Camp H."/>
            <person name="Overmann J."/>
            <person name="Amann R."/>
            <person name="Jetten M.S.M."/>
            <person name="Mascher T."/>
            <person name="Medema M.H."/>
            <person name="Devos D.P."/>
            <person name="Kaster A.-K."/>
            <person name="Ovreas L."/>
            <person name="Rohde M."/>
            <person name="Galperin M.Y."/>
            <person name="Jogler C."/>
        </authorList>
    </citation>
    <scope>NUCLEOTIDE SEQUENCE [LARGE SCALE GENOMIC DNA]</scope>
    <source>
        <strain evidence="2 3">OJF2</strain>
    </source>
</reference>
<dbReference type="Proteomes" id="UP000324233">
    <property type="component" value="Chromosome"/>
</dbReference>
<dbReference type="KEGG" id="agv:OJF2_19780"/>
<feature type="region of interest" description="Disordered" evidence="1">
    <location>
        <begin position="393"/>
        <end position="431"/>
    </location>
</feature>
<feature type="compositionally biased region" description="Low complexity" evidence="1">
    <location>
        <begin position="22"/>
        <end position="33"/>
    </location>
</feature>
<accession>A0A5B9VYN9</accession>
<dbReference type="EMBL" id="CP042997">
    <property type="protein sequence ID" value="QEH33476.1"/>
    <property type="molecule type" value="Genomic_DNA"/>
</dbReference>
<dbReference type="AlphaFoldDB" id="A0A5B9VYN9"/>
<feature type="compositionally biased region" description="Basic and acidic residues" evidence="1">
    <location>
        <begin position="344"/>
        <end position="356"/>
    </location>
</feature>
<keyword evidence="3" id="KW-1185">Reference proteome</keyword>
<evidence type="ECO:0000256" key="1">
    <source>
        <dbReference type="SAM" id="MobiDB-lite"/>
    </source>
</evidence>
<name>A0A5B9VYN9_9BACT</name>
<sequence length="431" mass="46803">MLPAGPDGVSKPRQTDGQAGFSPRVGPSSPPVVTDDKGSRALVPVTPGRAAASRPAEHTDPYKFWSDFYRTHDQGPEKLREALRILNLSRSFREVHAMLTGYLTQRVSQREPWMYEALALSIEMNNGRPEDVKTALNYAADLAQRTHNPNDLVSAADKLYLKGYYDRVGALLDEAAAKVPHRSEPLVMMINLAQKTRDAGRMGDAVERLLSLGWPGQDEYYRIEARNQVEKLAAALREDAKPSEAKSLLDRLAAAEARDVFIRLSWDGDADYDLVVSEPLGASASKLLPRTVFGGSIVKNGYGKHPEDIYVCPRGFDGEYTVRISMVYSNPEKPTTRLTLETITHEGTPEEKKDSHTLSPSDPQTKPVVVKLQGGRRKTVLPFLSPAAAIESAKAGTAAPKAPASNRGGAAPPRSGGPKAGRPAAGPVPPR</sequence>
<organism evidence="2 3">
    <name type="scientific">Aquisphaera giovannonii</name>
    <dbReference type="NCBI Taxonomy" id="406548"/>
    <lineage>
        <taxon>Bacteria</taxon>
        <taxon>Pseudomonadati</taxon>
        <taxon>Planctomycetota</taxon>
        <taxon>Planctomycetia</taxon>
        <taxon>Isosphaerales</taxon>
        <taxon>Isosphaeraceae</taxon>
        <taxon>Aquisphaera</taxon>
    </lineage>
</organism>
<feature type="compositionally biased region" description="Low complexity" evidence="1">
    <location>
        <begin position="393"/>
        <end position="425"/>
    </location>
</feature>
<evidence type="ECO:0000313" key="3">
    <source>
        <dbReference type="Proteomes" id="UP000324233"/>
    </source>
</evidence>
<feature type="region of interest" description="Disordered" evidence="1">
    <location>
        <begin position="344"/>
        <end position="367"/>
    </location>
</feature>
<evidence type="ECO:0008006" key="4">
    <source>
        <dbReference type="Google" id="ProtNLM"/>
    </source>
</evidence>
<evidence type="ECO:0000313" key="2">
    <source>
        <dbReference type="EMBL" id="QEH33476.1"/>
    </source>
</evidence>
<dbReference type="Gene3D" id="1.25.40.10">
    <property type="entry name" value="Tetratricopeptide repeat domain"/>
    <property type="match status" value="1"/>
</dbReference>
<protein>
    <recommendedName>
        <fullName evidence="4">Tetratricopeptide repeat protein</fullName>
    </recommendedName>
</protein>
<dbReference type="InterPro" id="IPR011990">
    <property type="entry name" value="TPR-like_helical_dom_sf"/>
</dbReference>
<proteinExistence type="predicted"/>